<name>A0A2P6VHQ7_9CHLO</name>
<reference evidence="2 3" key="1">
    <citation type="journal article" date="2018" name="Plant J.">
        <title>Genome sequences of Chlorella sorokiniana UTEX 1602 and Micractinium conductrix SAG 241.80: implications to maltose excretion by a green alga.</title>
        <authorList>
            <person name="Arriola M.B."/>
            <person name="Velmurugan N."/>
            <person name="Zhang Y."/>
            <person name="Plunkett M.H."/>
            <person name="Hondzo H."/>
            <person name="Barney B.M."/>
        </authorList>
    </citation>
    <scope>NUCLEOTIDE SEQUENCE [LARGE SCALE GENOMIC DNA]</scope>
    <source>
        <strain evidence="2 3">SAG 241.80</strain>
    </source>
</reference>
<protein>
    <submittedName>
        <fullName evidence="2">Methyl-accepting chemotaxis</fullName>
    </submittedName>
</protein>
<organism evidence="2 3">
    <name type="scientific">Micractinium conductrix</name>
    <dbReference type="NCBI Taxonomy" id="554055"/>
    <lineage>
        <taxon>Eukaryota</taxon>
        <taxon>Viridiplantae</taxon>
        <taxon>Chlorophyta</taxon>
        <taxon>core chlorophytes</taxon>
        <taxon>Trebouxiophyceae</taxon>
        <taxon>Chlorellales</taxon>
        <taxon>Chlorellaceae</taxon>
        <taxon>Chlorella clade</taxon>
        <taxon>Micractinium</taxon>
    </lineage>
</organism>
<evidence type="ECO:0000256" key="1">
    <source>
        <dbReference type="SAM" id="MobiDB-lite"/>
    </source>
</evidence>
<dbReference type="OrthoDB" id="514583at2759"/>
<feature type="compositionally biased region" description="Basic and acidic residues" evidence="1">
    <location>
        <begin position="163"/>
        <end position="180"/>
    </location>
</feature>
<accession>A0A2P6VHQ7</accession>
<keyword evidence="3" id="KW-1185">Reference proteome</keyword>
<comment type="caution">
    <text evidence="2">The sequence shown here is derived from an EMBL/GenBank/DDBJ whole genome shotgun (WGS) entry which is preliminary data.</text>
</comment>
<evidence type="ECO:0000313" key="3">
    <source>
        <dbReference type="Proteomes" id="UP000239649"/>
    </source>
</evidence>
<proteinExistence type="predicted"/>
<sequence length="225" mass="23850">MLSKALGYPLLLSSGRQAAAAAALASSRLVPALTRDYAAQGDKEEGEDSYDRMKREASKSGDPSREWMQGTKEQAAGYARSATETAEQLYEATKRATQDVTMHAKEAAGRAGLKDVKGMVGGAKSGVEGVKGMAAAAGAATGLGDKIGDVGRKVADAAQHVVGDAHDLPSARAEFEKSRSAEVQGAENKDRKSQLTDEATTADNPKEQRTRDEHEILPNEFYTKH</sequence>
<evidence type="ECO:0000313" key="2">
    <source>
        <dbReference type="EMBL" id="PSC73597.1"/>
    </source>
</evidence>
<feature type="compositionally biased region" description="Basic and acidic residues" evidence="1">
    <location>
        <begin position="204"/>
        <end position="225"/>
    </location>
</feature>
<feature type="region of interest" description="Disordered" evidence="1">
    <location>
        <begin position="36"/>
        <end position="75"/>
    </location>
</feature>
<gene>
    <name evidence="2" type="ORF">C2E20_3034</name>
</gene>
<feature type="region of interest" description="Disordered" evidence="1">
    <location>
        <begin position="163"/>
        <end position="225"/>
    </location>
</feature>
<feature type="compositionally biased region" description="Basic and acidic residues" evidence="1">
    <location>
        <begin position="49"/>
        <end position="65"/>
    </location>
</feature>
<dbReference type="Proteomes" id="UP000239649">
    <property type="component" value="Unassembled WGS sequence"/>
</dbReference>
<dbReference type="AlphaFoldDB" id="A0A2P6VHQ7"/>
<dbReference type="EMBL" id="LHPF02000006">
    <property type="protein sequence ID" value="PSC73597.1"/>
    <property type="molecule type" value="Genomic_DNA"/>
</dbReference>